<feature type="region of interest" description="Disordered" evidence="2">
    <location>
        <begin position="1"/>
        <end position="30"/>
    </location>
</feature>
<evidence type="ECO:0000313" key="3">
    <source>
        <dbReference type="EMBL" id="SMR92553.1"/>
    </source>
</evidence>
<evidence type="ECO:0000313" key="4">
    <source>
        <dbReference type="Proteomes" id="UP000196803"/>
    </source>
</evidence>
<dbReference type="Proteomes" id="UP000196803">
    <property type="component" value="Unassembled WGS sequence"/>
</dbReference>
<dbReference type="InterPro" id="IPR009620">
    <property type="entry name" value="UPF0236"/>
</dbReference>
<dbReference type="EMBL" id="FXXC01000001">
    <property type="protein sequence ID" value="SMR92553.1"/>
    <property type="molecule type" value="Genomic_DNA"/>
</dbReference>
<gene>
    <name evidence="3" type="ORF">SAMN05216240_1073</name>
</gene>
<feature type="compositionally biased region" description="Basic and acidic residues" evidence="2">
    <location>
        <begin position="1"/>
        <end position="24"/>
    </location>
</feature>
<sequence>MDNRITKGSGEERHVSHVLADKMSSRPGGWSEEGAEVMIKLLSLKYNGVNLREEYLNEICQKAEKRDKRERVVKEIMKKNIKRV</sequence>
<evidence type="ECO:0000256" key="1">
    <source>
        <dbReference type="ARBA" id="ARBA00006539"/>
    </source>
</evidence>
<keyword evidence="4" id="KW-1185">Reference proteome</keyword>
<proteinExistence type="inferred from homology"/>
<organism evidence="3 4">
    <name type="scientific">Caldicellulosiruptor bescii</name>
    <name type="common">Anaerocellum thermophilum</name>
    <dbReference type="NCBI Taxonomy" id="31899"/>
    <lineage>
        <taxon>Bacteria</taxon>
        <taxon>Bacillati</taxon>
        <taxon>Bacillota</taxon>
        <taxon>Bacillota incertae sedis</taxon>
        <taxon>Caldicellulosiruptorales</taxon>
        <taxon>Caldicellulosiruptoraceae</taxon>
        <taxon>Caldicellulosiruptor</taxon>
    </lineage>
</organism>
<accession>A0ABY1S7Z4</accession>
<reference evidence="3 4" key="1">
    <citation type="submission" date="2017-05" db="EMBL/GenBank/DDBJ databases">
        <authorList>
            <person name="Varghese N."/>
            <person name="Submissions S."/>
        </authorList>
    </citation>
    <scope>NUCLEOTIDE SEQUENCE [LARGE SCALE GENOMIC DNA]</scope>
    <source>
        <strain evidence="3 4">MACB1020</strain>
    </source>
</reference>
<comment type="similarity">
    <text evidence="1">Belongs to the UPF0236 family.</text>
</comment>
<comment type="caution">
    <text evidence="3">The sequence shown here is derived from an EMBL/GenBank/DDBJ whole genome shotgun (WGS) entry which is preliminary data.</text>
</comment>
<name>A0ABY1S7Z4_CALBS</name>
<dbReference type="Pfam" id="PF06782">
    <property type="entry name" value="UPF0236"/>
    <property type="match status" value="1"/>
</dbReference>
<protein>
    <submittedName>
        <fullName evidence="3">Uncharacterized protein</fullName>
    </submittedName>
</protein>
<evidence type="ECO:0000256" key="2">
    <source>
        <dbReference type="SAM" id="MobiDB-lite"/>
    </source>
</evidence>